<protein>
    <submittedName>
        <fullName evidence="2">Uncharacterized protein</fullName>
    </submittedName>
</protein>
<dbReference type="KEGG" id="rama:IDM48_04550"/>
<dbReference type="Proteomes" id="UP000516421">
    <property type="component" value="Chromosome"/>
</dbReference>
<name>A0A7H2BLY2_9MICC</name>
<keyword evidence="1" id="KW-0812">Transmembrane</keyword>
<organism evidence="2 3">
    <name type="scientific">Rothia amarae</name>
    <dbReference type="NCBI Taxonomy" id="169480"/>
    <lineage>
        <taxon>Bacteria</taxon>
        <taxon>Bacillati</taxon>
        <taxon>Actinomycetota</taxon>
        <taxon>Actinomycetes</taxon>
        <taxon>Micrococcales</taxon>
        <taxon>Micrococcaceae</taxon>
        <taxon>Rothia</taxon>
    </lineage>
</organism>
<evidence type="ECO:0000256" key="1">
    <source>
        <dbReference type="SAM" id="Phobius"/>
    </source>
</evidence>
<keyword evidence="1" id="KW-1133">Transmembrane helix</keyword>
<dbReference type="AlphaFoldDB" id="A0A7H2BLY2"/>
<feature type="transmembrane region" description="Helical" evidence="1">
    <location>
        <begin position="20"/>
        <end position="40"/>
    </location>
</feature>
<feature type="transmembrane region" description="Helical" evidence="1">
    <location>
        <begin position="106"/>
        <end position="124"/>
    </location>
</feature>
<feature type="transmembrane region" description="Helical" evidence="1">
    <location>
        <begin position="83"/>
        <end position="100"/>
    </location>
</feature>
<accession>A0A7H2BLY2</accession>
<evidence type="ECO:0000313" key="3">
    <source>
        <dbReference type="Proteomes" id="UP000516421"/>
    </source>
</evidence>
<feature type="transmembrane region" description="Helical" evidence="1">
    <location>
        <begin position="52"/>
        <end position="71"/>
    </location>
</feature>
<evidence type="ECO:0000313" key="2">
    <source>
        <dbReference type="EMBL" id="QNV40678.1"/>
    </source>
</evidence>
<sequence length="146" mass="16602">MRGKHFFQDWWAHLPVPKGASIFMATAYLMFIVQGIVNFASPGENAWLLIDWQRFVVNMVLVVGGAIGAFSTLRGLWLFERPAIILVGGMYVVHALWVITDADDDGSVYWQVAIRMTIIILLLCKRYMQIRWALLDPHTATHKKVG</sequence>
<proteinExistence type="predicted"/>
<keyword evidence="3" id="KW-1185">Reference proteome</keyword>
<keyword evidence="1" id="KW-0472">Membrane</keyword>
<gene>
    <name evidence="2" type="ORF">IDM48_04550</name>
</gene>
<dbReference type="RefSeq" id="WP_190618270.1">
    <property type="nucleotide sequence ID" value="NZ_CP061538.1"/>
</dbReference>
<reference evidence="2 3" key="1">
    <citation type="submission" date="2020-09" db="EMBL/GenBank/DDBJ databases">
        <title>Investigation of environmental microbe.</title>
        <authorList>
            <person name="Ou Y."/>
            <person name="Kang Q."/>
        </authorList>
    </citation>
    <scope>NUCLEOTIDE SEQUENCE [LARGE SCALE GENOMIC DNA]</scope>
    <source>
        <strain evidence="2 3">KJZ-9</strain>
    </source>
</reference>
<dbReference type="EMBL" id="CP061538">
    <property type="protein sequence ID" value="QNV40678.1"/>
    <property type="molecule type" value="Genomic_DNA"/>
</dbReference>